<evidence type="ECO:0000256" key="7">
    <source>
        <dbReference type="ARBA" id="ARBA00022723"/>
    </source>
</evidence>
<reference evidence="14" key="1">
    <citation type="journal article" date="2019" name="Int. J. Syst. Evol. Microbiol.">
        <title>The Global Catalogue of Microorganisms (GCM) 10K type strain sequencing project: providing services to taxonomists for standard genome sequencing and annotation.</title>
        <authorList>
            <consortium name="The Broad Institute Genomics Platform"/>
            <consortium name="The Broad Institute Genome Sequencing Center for Infectious Disease"/>
            <person name="Wu L."/>
            <person name="Ma J."/>
        </authorList>
    </citation>
    <scope>NUCLEOTIDE SEQUENCE [LARGE SCALE GENOMIC DNA]</scope>
    <source>
        <strain evidence="14">CGMCC 1.13681</strain>
    </source>
</reference>
<keyword evidence="8 12" id="KW-0249">Electron transport</keyword>
<name>A0ABW2GD49_9ACTN</name>
<dbReference type="PANTHER" id="PTHR30365">
    <property type="entry name" value="CYTOCHROME D UBIQUINOL OXIDASE"/>
    <property type="match status" value="1"/>
</dbReference>
<keyword evidence="5 12" id="KW-0349">Heme</keyword>
<evidence type="ECO:0000256" key="3">
    <source>
        <dbReference type="ARBA" id="ARBA00022448"/>
    </source>
</evidence>
<feature type="transmembrane region" description="Helical" evidence="12">
    <location>
        <begin position="322"/>
        <end position="344"/>
    </location>
</feature>
<feature type="transmembrane region" description="Helical" evidence="12">
    <location>
        <begin position="57"/>
        <end position="79"/>
    </location>
</feature>
<dbReference type="PANTHER" id="PTHR30365:SF14">
    <property type="entry name" value="CYTOCHROME BD MENAQUINOL OXIDASE SUBUNIT I-RELATED"/>
    <property type="match status" value="1"/>
</dbReference>
<gene>
    <name evidence="13" type="ORF">ACFQLX_03870</name>
</gene>
<feature type="transmembrane region" description="Helical" evidence="12">
    <location>
        <begin position="372"/>
        <end position="395"/>
    </location>
</feature>
<dbReference type="PIRSF" id="PIRSF006446">
    <property type="entry name" value="Cyt_quinol_oxidase_1"/>
    <property type="match status" value="1"/>
</dbReference>
<dbReference type="EMBL" id="JBHSZO010000004">
    <property type="protein sequence ID" value="MFC7217311.1"/>
    <property type="molecule type" value="Genomic_DNA"/>
</dbReference>
<evidence type="ECO:0000256" key="8">
    <source>
        <dbReference type="ARBA" id="ARBA00022982"/>
    </source>
</evidence>
<feature type="transmembrane region" description="Helical" evidence="12">
    <location>
        <begin position="296"/>
        <end position="313"/>
    </location>
</feature>
<keyword evidence="14" id="KW-1185">Reference proteome</keyword>
<evidence type="ECO:0000256" key="2">
    <source>
        <dbReference type="ARBA" id="ARBA00009819"/>
    </source>
</evidence>
<keyword evidence="3 12" id="KW-0813">Transport</keyword>
<comment type="similarity">
    <text evidence="2 12">Belongs to the cytochrome ubiquinol oxidase subunit 1 family.</text>
</comment>
<evidence type="ECO:0000313" key="14">
    <source>
        <dbReference type="Proteomes" id="UP001596413"/>
    </source>
</evidence>
<keyword evidence="9 12" id="KW-1133">Transmembrane helix</keyword>
<keyword evidence="7 12" id="KW-0479">Metal-binding</keyword>
<feature type="transmembrane region" description="Helical" evidence="12">
    <location>
        <begin position="99"/>
        <end position="120"/>
    </location>
</feature>
<proteinExistence type="inferred from homology"/>
<feature type="transmembrane region" description="Helical" evidence="12">
    <location>
        <begin position="185"/>
        <end position="210"/>
    </location>
</feature>
<organism evidence="13 14">
    <name type="scientific">Streptomyces polyrhachis</name>
    <dbReference type="NCBI Taxonomy" id="1282885"/>
    <lineage>
        <taxon>Bacteria</taxon>
        <taxon>Bacillati</taxon>
        <taxon>Actinomycetota</taxon>
        <taxon>Actinomycetes</taxon>
        <taxon>Kitasatosporales</taxon>
        <taxon>Streptomycetaceae</taxon>
        <taxon>Streptomyces</taxon>
    </lineage>
</organism>
<evidence type="ECO:0000256" key="10">
    <source>
        <dbReference type="ARBA" id="ARBA00023004"/>
    </source>
</evidence>
<keyword evidence="4 12" id="KW-1003">Cell membrane</keyword>
<keyword evidence="10 12" id="KW-0408">Iron</keyword>
<keyword evidence="6 12" id="KW-0812">Transmembrane</keyword>
<keyword evidence="11 12" id="KW-0472">Membrane</keyword>
<feature type="transmembrane region" description="Helical" evidence="12">
    <location>
        <begin position="132"/>
        <end position="154"/>
    </location>
</feature>
<evidence type="ECO:0000256" key="12">
    <source>
        <dbReference type="PIRNR" id="PIRNR006446"/>
    </source>
</evidence>
<evidence type="ECO:0000256" key="4">
    <source>
        <dbReference type="ARBA" id="ARBA00022475"/>
    </source>
</evidence>
<sequence length="436" mass="47650">MNAVDLGRLQFAVTALLHFSFVVLTLGLAPVLAWLTTRAAWARDADRRAVLERMARFWGQVYVVNYALGIVSGLVMEFQFGLSWTGLSRLTGDVFGRTLALETILAFFLESTFLGVWILGRGRLPRWAHVGSFYAVTLTAYASAFWIMVTNGFLQHPVGYARRPDGTMRLTDLTALLGNEGALPALIHLATAALAVAGFLMAGASAWQFLHGTRDPEVFRRSLRTGVVVGLAGIWLTVGDGFAQLRFVESQSGKSAAIHGDTAALARIQADLAERLGPGEHAPPAWLAHAYNGMQSIGYLCWLIAVVAACFFFRRRIERSRVLLRILLFAVPLPYVAVLCGWLIRELGRQPWAVYGQLTVTDALSDVSAGSMLFSLLLFAGALGALAVTDWLLIARLVRRGTDRMLLWTTEDEEAARVAPKDPVKEGTSHSWTSSG</sequence>
<feature type="transmembrane region" description="Helical" evidence="12">
    <location>
        <begin position="222"/>
        <end position="238"/>
    </location>
</feature>
<comment type="subcellular location">
    <subcellularLocation>
        <location evidence="1">Cell membrane</location>
        <topology evidence="1">Multi-pass membrane protein</topology>
    </subcellularLocation>
</comment>
<protein>
    <submittedName>
        <fullName evidence="13">Cytochrome ubiquinol oxidase subunit I</fullName>
    </submittedName>
</protein>
<dbReference type="Proteomes" id="UP001596413">
    <property type="component" value="Unassembled WGS sequence"/>
</dbReference>
<comment type="caution">
    <text evidence="13">The sequence shown here is derived from an EMBL/GenBank/DDBJ whole genome shotgun (WGS) entry which is preliminary data.</text>
</comment>
<evidence type="ECO:0000313" key="13">
    <source>
        <dbReference type="EMBL" id="MFC7217311.1"/>
    </source>
</evidence>
<accession>A0ABW2GD49</accession>
<dbReference type="RefSeq" id="WP_386411908.1">
    <property type="nucleotide sequence ID" value="NZ_JBHSZO010000004.1"/>
</dbReference>
<evidence type="ECO:0000256" key="6">
    <source>
        <dbReference type="ARBA" id="ARBA00022692"/>
    </source>
</evidence>
<evidence type="ECO:0000256" key="1">
    <source>
        <dbReference type="ARBA" id="ARBA00004651"/>
    </source>
</evidence>
<feature type="transmembrane region" description="Helical" evidence="12">
    <location>
        <begin position="12"/>
        <end position="36"/>
    </location>
</feature>
<dbReference type="Pfam" id="PF01654">
    <property type="entry name" value="Cyt_bd_oxida_I"/>
    <property type="match status" value="2"/>
</dbReference>
<evidence type="ECO:0000256" key="11">
    <source>
        <dbReference type="ARBA" id="ARBA00023136"/>
    </source>
</evidence>
<evidence type="ECO:0000256" key="9">
    <source>
        <dbReference type="ARBA" id="ARBA00022989"/>
    </source>
</evidence>
<evidence type="ECO:0000256" key="5">
    <source>
        <dbReference type="ARBA" id="ARBA00022617"/>
    </source>
</evidence>
<dbReference type="InterPro" id="IPR002585">
    <property type="entry name" value="Cyt-d_ubiquinol_oxidase_su_1"/>
</dbReference>